<dbReference type="Pfam" id="PF13936">
    <property type="entry name" value="HTH_38"/>
    <property type="match status" value="1"/>
</dbReference>
<dbReference type="InterPro" id="IPR051917">
    <property type="entry name" value="Transposase-Integrase"/>
</dbReference>
<gene>
    <name evidence="2" type="ORF">IAI60_18255</name>
</gene>
<comment type="caution">
    <text evidence="2">The sequence shown here is derived from an EMBL/GenBank/DDBJ whole genome shotgun (WGS) entry which is preliminary data.</text>
</comment>
<dbReference type="InterPro" id="IPR025246">
    <property type="entry name" value="IS30-like_HTH"/>
</dbReference>
<organism evidence="2 3">
    <name type="scientific">Roseomonas marmotae</name>
    <dbReference type="NCBI Taxonomy" id="2768161"/>
    <lineage>
        <taxon>Bacteria</taxon>
        <taxon>Pseudomonadati</taxon>
        <taxon>Pseudomonadota</taxon>
        <taxon>Alphaproteobacteria</taxon>
        <taxon>Acetobacterales</taxon>
        <taxon>Roseomonadaceae</taxon>
        <taxon>Roseomonas</taxon>
    </lineage>
</organism>
<feature type="non-terminal residue" evidence="2">
    <location>
        <position position="119"/>
    </location>
</feature>
<dbReference type="SUPFAM" id="SSF46689">
    <property type="entry name" value="Homeodomain-like"/>
    <property type="match status" value="1"/>
</dbReference>
<dbReference type="InterPro" id="IPR009057">
    <property type="entry name" value="Homeodomain-like_sf"/>
</dbReference>
<evidence type="ECO:0000259" key="1">
    <source>
        <dbReference type="Pfam" id="PF13936"/>
    </source>
</evidence>
<name>A0ABS3KGI0_9PROT</name>
<dbReference type="Gene3D" id="1.10.10.60">
    <property type="entry name" value="Homeodomain-like"/>
    <property type="match status" value="1"/>
</dbReference>
<accession>A0ABS3KGI0</accession>
<feature type="domain" description="Transposase IS30-like HTH" evidence="1">
    <location>
        <begin position="17"/>
        <end position="59"/>
    </location>
</feature>
<proteinExistence type="predicted"/>
<evidence type="ECO:0000313" key="3">
    <source>
        <dbReference type="Proteomes" id="UP001518990"/>
    </source>
</evidence>
<sequence>MLQAKGGIAPPLRQRSARALTLEEREEISRGLVAGLSLRQIAAQLGRSPSTISREIGRNGGRMQYRAMAADGRSWQQACRPKPCLLATHRSLQAVVAEKLAQQWSPQQVSGWLEVEYPD</sequence>
<keyword evidence="3" id="KW-1185">Reference proteome</keyword>
<protein>
    <submittedName>
        <fullName evidence="2">IS30 family transposase</fullName>
    </submittedName>
</protein>
<dbReference type="PANTHER" id="PTHR10948:SF23">
    <property type="entry name" value="TRANSPOSASE INSI FOR INSERTION SEQUENCE ELEMENT IS30A-RELATED"/>
    <property type="match status" value="1"/>
</dbReference>
<reference evidence="2 3" key="1">
    <citation type="submission" date="2020-09" db="EMBL/GenBank/DDBJ databases">
        <title>Roseomonas.</title>
        <authorList>
            <person name="Zhu W."/>
        </authorList>
    </citation>
    <scope>NUCLEOTIDE SEQUENCE [LARGE SCALE GENOMIC DNA]</scope>
    <source>
        <strain evidence="2 3">1311</strain>
    </source>
</reference>
<evidence type="ECO:0000313" key="2">
    <source>
        <dbReference type="EMBL" id="MBO1076560.1"/>
    </source>
</evidence>
<dbReference type="PANTHER" id="PTHR10948">
    <property type="entry name" value="TRANSPOSASE"/>
    <property type="match status" value="1"/>
</dbReference>
<dbReference type="Proteomes" id="UP001518990">
    <property type="component" value="Unassembled WGS sequence"/>
</dbReference>
<dbReference type="EMBL" id="JACTNF010000023">
    <property type="protein sequence ID" value="MBO1076560.1"/>
    <property type="molecule type" value="Genomic_DNA"/>
</dbReference>